<organism evidence="3 4">
    <name type="scientific">Tilletia horrida</name>
    <dbReference type="NCBI Taxonomy" id="155126"/>
    <lineage>
        <taxon>Eukaryota</taxon>
        <taxon>Fungi</taxon>
        <taxon>Dikarya</taxon>
        <taxon>Basidiomycota</taxon>
        <taxon>Ustilaginomycotina</taxon>
        <taxon>Exobasidiomycetes</taxon>
        <taxon>Tilletiales</taxon>
        <taxon>Tilletiaceae</taxon>
        <taxon>Tilletia</taxon>
    </lineage>
</organism>
<gene>
    <name evidence="3" type="ORF">OC842_000561</name>
</gene>
<reference evidence="3" key="1">
    <citation type="journal article" date="2023" name="PhytoFront">
        <title>Draft Genome Resources of Seven Strains of Tilletia horrida, Causal Agent of Kernel Smut of Rice.</title>
        <authorList>
            <person name="Khanal S."/>
            <person name="Antony Babu S."/>
            <person name="Zhou X.G."/>
        </authorList>
    </citation>
    <scope>NUCLEOTIDE SEQUENCE</scope>
    <source>
        <strain evidence="3">TX3</strain>
    </source>
</reference>
<sequence>MLRTLASTTLGPRGVCSCARSSVRYASSSAGTAGAAADKRLVIYRGPPAMKPYLNLLCGGIFMVTGLNVAYIAANHLSWPIFSRDPETNPPKLLPLGLRLATAMGTVLLGFGSGYFFFLVPMRSITRITVQPAQRAVELQLSDSALRSLAVRPPPAIPAGTPMVHIRTALPSFTQLVPRALLPANLLFSLRTNGWAHPDAQNKRDRVVPLDSVFRFLGKATEGMSSLEAARRKMAVAGDIGQRERKSVLLRVSRSKIAYTLESEGGVAPASVNPATGKPHNLYRVFWAKIKYSFRGKRDDSEPTEAERARKTGPASQPGLGVKEPWFLDRVRFDQLFPPEKSAKR</sequence>
<feature type="compositionally biased region" description="Basic and acidic residues" evidence="1">
    <location>
        <begin position="298"/>
        <end position="310"/>
    </location>
</feature>
<evidence type="ECO:0000313" key="3">
    <source>
        <dbReference type="EMBL" id="KAK0540266.1"/>
    </source>
</evidence>
<comment type="caution">
    <text evidence="3">The sequence shown here is derived from an EMBL/GenBank/DDBJ whole genome shotgun (WGS) entry which is preliminary data.</text>
</comment>
<evidence type="ECO:0000256" key="1">
    <source>
        <dbReference type="SAM" id="MobiDB-lite"/>
    </source>
</evidence>
<feature type="region of interest" description="Disordered" evidence="1">
    <location>
        <begin position="298"/>
        <end position="322"/>
    </location>
</feature>
<feature type="transmembrane region" description="Helical" evidence="2">
    <location>
        <begin position="53"/>
        <end position="74"/>
    </location>
</feature>
<accession>A0AAN6JNB7</accession>
<dbReference type="Proteomes" id="UP001176521">
    <property type="component" value="Unassembled WGS sequence"/>
</dbReference>
<protein>
    <submittedName>
        <fullName evidence="3">Uncharacterized protein</fullName>
    </submittedName>
</protein>
<keyword evidence="4" id="KW-1185">Reference proteome</keyword>
<dbReference type="AlphaFoldDB" id="A0AAN6JNB7"/>
<keyword evidence="2" id="KW-1133">Transmembrane helix</keyword>
<evidence type="ECO:0000256" key="2">
    <source>
        <dbReference type="SAM" id="Phobius"/>
    </source>
</evidence>
<keyword evidence="2" id="KW-0472">Membrane</keyword>
<keyword evidence="2" id="KW-0812">Transmembrane</keyword>
<feature type="transmembrane region" description="Helical" evidence="2">
    <location>
        <begin position="94"/>
        <end position="118"/>
    </location>
</feature>
<proteinExistence type="predicted"/>
<name>A0AAN6JNB7_9BASI</name>
<evidence type="ECO:0000313" key="4">
    <source>
        <dbReference type="Proteomes" id="UP001176521"/>
    </source>
</evidence>
<dbReference type="EMBL" id="JAPDMQ010000016">
    <property type="protein sequence ID" value="KAK0540266.1"/>
    <property type="molecule type" value="Genomic_DNA"/>
</dbReference>